<sequence length="139" mass="15316">MTDSQPCDTWIEYAKRKRAERLCEAEQVWSALVAGGGGDETVLAVDFTHFGPSQGDVESLGRQLSEHYTVKAERGPDAYWRLEGTTRPYGITLSAADHISWVGFMCDVAQSHGCVFSTWSLSAPALALTVRSEPFERDS</sequence>
<dbReference type="Proteomes" id="UP001156940">
    <property type="component" value="Unassembled WGS sequence"/>
</dbReference>
<dbReference type="EMBL" id="JARXRM010000012">
    <property type="protein sequence ID" value="MDH5821887.1"/>
    <property type="molecule type" value="Genomic_DNA"/>
</dbReference>
<dbReference type="RefSeq" id="WP_280572685.1">
    <property type="nucleotide sequence ID" value="NZ_JARXRM010000012.1"/>
</dbReference>
<protein>
    <submittedName>
        <fullName evidence="1">Uncharacterized protein</fullName>
    </submittedName>
</protein>
<comment type="caution">
    <text evidence="1">The sequence shown here is derived from an EMBL/GenBank/DDBJ whole genome shotgun (WGS) entry which is preliminary data.</text>
</comment>
<evidence type="ECO:0000313" key="1">
    <source>
        <dbReference type="EMBL" id="MDH5821887.1"/>
    </source>
</evidence>
<evidence type="ECO:0000313" key="2">
    <source>
        <dbReference type="Proteomes" id="UP001156940"/>
    </source>
</evidence>
<proteinExistence type="predicted"/>
<gene>
    <name evidence="1" type="ORF">QFW77_02610</name>
</gene>
<accession>A0ABT6J5S4</accession>
<name>A0ABT6J5S4_9GAMM</name>
<keyword evidence="2" id="KW-1185">Reference proteome</keyword>
<organism evidence="1 2">
    <name type="scientific">Luteimonas endophytica</name>
    <dbReference type="NCBI Taxonomy" id="3042023"/>
    <lineage>
        <taxon>Bacteria</taxon>
        <taxon>Pseudomonadati</taxon>
        <taxon>Pseudomonadota</taxon>
        <taxon>Gammaproteobacteria</taxon>
        <taxon>Lysobacterales</taxon>
        <taxon>Lysobacteraceae</taxon>
        <taxon>Luteimonas</taxon>
    </lineage>
</organism>
<reference evidence="1 2" key="1">
    <citation type="submission" date="2023-04" db="EMBL/GenBank/DDBJ databases">
        <title>Luteimonas endophyticus RD2P54.</title>
        <authorList>
            <person name="Sun J.-Q."/>
        </authorList>
    </citation>
    <scope>NUCLEOTIDE SEQUENCE [LARGE SCALE GENOMIC DNA]</scope>
    <source>
        <strain evidence="1 2">RD2P54</strain>
    </source>
</reference>